<keyword evidence="4 10" id="KW-0812">Transmembrane</keyword>
<proteinExistence type="inferred from homology"/>
<dbReference type="AlphaFoldDB" id="A0A508WYC2"/>
<dbReference type="Proteomes" id="UP000507954">
    <property type="component" value="Unassembled WGS sequence"/>
</dbReference>
<feature type="region of interest" description="Disordered" evidence="9">
    <location>
        <begin position="279"/>
        <end position="330"/>
    </location>
</feature>
<keyword evidence="5 10" id="KW-1133">Transmembrane helix</keyword>
<dbReference type="GO" id="GO:0016301">
    <property type="term" value="F:kinase activity"/>
    <property type="evidence" value="ECO:0007669"/>
    <property type="project" value="UniProtKB-KW"/>
</dbReference>
<dbReference type="Pfam" id="PF04347">
    <property type="entry name" value="FliO"/>
    <property type="match status" value="1"/>
</dbReference>
<dbReference type="GO" id="GO:0044781">
    <property type="term" value="P:bacterial-type flagellum organization"/>
    <property type="evidence" value="ECO:0007669"/>
    <property type="project" value="InterPro"/>
</dbReference>
<name>A0A508WYC2_9HYPH</name>
<evidence type="ECO:0000256" key="3">
    <source>
        <dbReference type="ARBA" id="ARBA00022475"/>
    </source>
</evidence>
<dbReference type="OMA" id="FGEMSVN"/>
<dbReference type="GeneID" id="61612759"/>
<keyword evidence="12" id="KW-0808">Transferase</keyword>
<comment type="similarity">
    <text evidence="8">Belongs to the FliO/MopB family.</text>
</comment>
<keyword evidence="3" id="KW-1003">Cell membrane</keyword>
<dbReference type="GO" id="GO:0005886">
    <property type="term" value="C:plasma membrane"/>
    <property type="evidence" value="ECO:0007669"/>
    <property type="project" value="UniProtKB-SubCell"/>
</dbReference>
<dbReference type="EMBL" id="NBUC01000118">
    <property type="protein sequence ID" value="PLT98569.1"/>
    <property type="molecule type" value="Genomic_DNA"/>
</dbReference>
<evidence type="ECO:0000313" key="11">
    <source>
        <dbReference type="EMBL" id="PLT98569.1"/>
    </source>
</evidence>
<feature type="compositionally biased region" description="Polar residues" evidence="9">
    <location>
        <begin position="145"/>
        <end position="154"/>
    </location>
</feature>
<protein>
    <submittedName>
        <fullName evidence="11 12">Histidine kinase</fullName>
    </submittedName>
</protein>
<feature type="compositionally biased region" description="Polar residues" evidence="9">
    <location>
        <begin position="177"/>
        <end position="186"/>
    </location>
</feature>
<evidence type="ECO:0000256" key="2">
    <source>
        <dbReference type="ARBA" id="ARBA00004236"/>
    </source>
</evidence>
<dbReference type="Proteomes" id="UP001190825">
    <property type="component" value="Unassembled WGS sequence"/>
</dbReference>
<dbReference type="GO" id="GO:0009425">
    <property type="term" value="C:bacterial-type flagellum basal body"/>
    <property type="evidence" value="ECO:0007669"/>
    <property type="project" value="UniProtKB-SubCell"/>
</dbReference>
<evidence type="ECO:0000313" key="12">
    <source>
        <dbReference type="EMBL" id="VTZ60661.1"/>
    </source>
</evidence>
<dbReference type="RefSeq" id="WP_011975677.1">
    <property type="nucleotide sequence ID" value="NZ_ATYC01000022.1"/>
</dbReference>
<keyword evidence="7" id="KW-0975">Bacterial flagellum</keyword>
<accession>A0A508WYC2</accession>
<evidence type="ECO:0000256" key="5">
    <source>
        <dbReference type="ARBA" id="ARBA00022989"/>
    </source>
</evidence>
<evidence type="ECO:0000313" key="13">
    <source>
        <dbReference type="Proteomes" id="UP001190825"/>
    </source>
</evidence>
<dbReference type="InterPro" id="IPR022781">
    <property type="entry name" value="Flagellar_biosynth_FliO"/>
</dbReference>
<evidence type="ECO:0000256" key="7">
    <source>
        <dbReference type="ARBA" id="ARBA00023143"/>
    </source>
</evidence>
<evidence type="ECO:0000256" key="8">
    <source>
        <dbReference type="ARBA" id="ARBA00037937"/>
    </source>
</evidence>
<keyword evidence="12" id="KW-0418">Kinase</keyword>
<reference evidence="11" key="1">
    <citation type="submission" date="2017-04" db="EMBL/GenBank/DDBJ databases">
        <authorList>
            <person name="Porter S."/>
            <person name="Friesen M.L."/>
            <person name="Faber-Hammond J."/>
        </authorList>
    </citation>
    <scope>NUCLEOTIDE SEQUENCE</scope>
    <source>
        <strain evidence="11">Str16</strain>
    </source>
</reference>
<gene>
    <name evidence="11" type="ORF">BMJ33_24580</name>
    <name evidence="12" type="ORF">EMEDMD4_180077</name>
</gene>
<feature type="transmembrane region" description="Helical" evidence="10">
    <location>
        <begin position="12"/>
        <end position="34"/>
    </location>
</feature>
<evidence type="ECO:0000256" key="4">
    <source>
        <dbReference type="ARBA" id="ARBA00022692"/>
    </source>
</evidence>
<feature type="region of interest" description="Disordered" evidence="9">
    <location>
        <begin position="96"/>
        <end position="205"/>
    </location>
</feature>
<dbReference type="PANTHER" id="PTHR38766">
    <property type="entry name" value="FLAGELLAR PROTEIN FLIO"/>
    <property type="match status" value="1"/>
</dbReference>
<organism evidence="12">
    <name type="scientific">Sinorhizobium medicae</name>
    <dbReference type="NCBI Taxonomy" id="110321"/>
    <lineage>
        <taxon>Bacteria</taxon>
        <taxon>Pseudomonadati</taxon>
        <taxon>Pseudomonadota</taxon>
        <taxon>Alphaproteobacteria</taxon>
        <taxon>Hyphomicrobiales</taxon>
        <taxon>Rhizobiaceae</taxon>
        <taxon>Sinorhizobium/Ensifer group</taxon>
        <taxon>Sinorhizobium</taxon>
    </lineage>
</organism>
<evidence type="ECO:0000256" key="9">
    <source>
        <dbReference type="SAM" id="MobiDB-lite"/>
    </source>
</evidence>
<evidence type="ECO:0000256" key="1">
    <source>
        <dbReference type="ARBA" id="ARBA00004117"/>
    </source>
</evidence>
<evidence type="ECO:0000256" key="10">
    <source>
        <dbReference type="SAM" id="Phobius"/>
    </source>
</evidence>
<keyword evidence="6 10" id="KW-0472">Membrane</keyword>
<evidence type="ECO:0000256" key="6">
    <source>
        <dbReference type="ARBA" id="ARBA00023136"/>
    </source>
</evidence>
<reference evidence="12" key="3">
    <citation type="submission" date="2019-06" db="EMBL/GenBank/DDBJ databases">
        <authorList>
            <person name="Le Quere A."/>
            <person name="Colella S."/>
        </authorList>
    </citation>
    <scope>NUCLEOTIDE SEQUENCE</scope>
    <source>
        <strain evidence="12">EmedicaeMD41</strain>
    </source>
</reference>
<keyword evidence="13" id="KW-1185">Reference proteome</keyword>
<sequence>MMETILGDNTSRFMIAAGAVAIGLLCLAAVLRLIRNKPSSPFVRGGKNRQPRLAVLDAAAVDTRRRLVLVRRDDVEHLIMIGGPTDIVIESRIAPEQESPGPANLQSKPEEKAAPAPIAEARPQSVSSPLPTRTPLPAEAAVETVRQSAQTNESPRVAARAEPSTRSVPDPQAPVQGPSSPLQVSRPSPAPQIPPLSVAVEPSHADFGALRGQALPLEPPTRNERTVPLAAVEPVRPAIEPVKAMPDLPLPPRRAEPEAAAEFERMLDAEISGDLQRLAPTAQPRPEIRPAAAGRQEPILGSPLQDSRKEPTIEEEMERMLSDISAGRKL</sequence>
<dbReference type="EMBL" id="CABFNB010000082">
    <property type="protein sequence ID" value="VTZ60661.1"/>
    <property type="molecule type" value="Genomic_DNA"/>
</dbReference>
<reference evidence="11 13" key="2">
    <citation type="journal article" date="2018" name="FEMS Microbiol. Ecol.">
        <title>Co-invading symbiotic mutualists of Medicago polymorpha retain high ancestral diversity and contain diverse accessory genomes.</title>
        <authorList>
            <person name="Porter S.S."/>
            <person name="Faber-Hammond J.J."/>
            <person name="Friesen M.L."/>
        </authorList>
    </citation>
    <scope>NUCLEOTIDE SEQUENCE [LARGE SCALE GENOMIC DNA]</scope>
    <source>
        <strain evidence="11 13">Str16</strain>
    </source>
</reference>
<dbReference type="PANTHER" id="PTHR38766:SF1">
    <property type="entry name" value="FLAGELLAR PROTEIN FLIO"/>
    <property type="match status" value="1"/>
</dbReference>
<dbReference type="InterPro" id="IPR052205">
    <property type="entry name" value="FliO/MopB"/>
</dbReference>
<comment type="subcellular location">
    <subcellularLocation>
        <location evidence="1">Bacterial flagellum basal body</location>
    </subcellularLocation>
    <subcellularLocation>
        <location evidence="2">Cell membrane</location>
    </subcellularLocation>
</comment>